<evidence type="ECO:0000313" key="4">
    <source>
        <dbReference type="Proteomes" id="UP000659438"/>
    </source>
</evidence>
<sequence>MKYGKQRLGEQEAGTNKLYTRQRDNGPFSLTNRQTQASEQSKKGAFPFQEKRLFHK</sequence>
<organism evidence="2">
    <name type="scientific">Pseudomonas marvdashtae</name>
    <dbReference type="NCBI Taxonomy" id="2745500"/>
    <lineage>
        <taxon>Bacteria</taxon>
        <taxon>Pseudomonadati</taxon>
        <taxon>Pseudomonadota</taxon>
        <taxon>Gammaproteobacteria</taxon>
        <taxon>Pseudomonadales</taxon>
        <taxon>Pseudomonadaceae</taxon>
        <taxon>Pseudomonas</taxon>
    </lineage>
</organism>
<evidence type="ECO:0000313" key="3">
    <source>
        <dbReference type="EMBL" id="MBV4550102.1"/>
    </source>
</evidence>
<comment type="caution">
    <text evidence="2">The sequence shown here is derived from an EMBL/GenBank/DDBJ whole genome shotgun (WGS) entry which is preliminary data.</text>
</comment>
<gene>
    <name evidence="3" type="ORF">HU742_002940</name>
    <name evidence="2" type="ORF">HU742_25180</name>
</gene>
<evidence type="ECO:0000256" key="1">
    <source>
        <dbReference type="SAM" id="MobiDB-lite"/>
    </source>
</evidence>
<reference evidence="2 4" key="1">
    <citation type="journal article" date="2020" name="Microorganisms">
        <title>Reliable Identification of Environmental Pseudomonas Isolates Using the rpoD Gene.</title>
        <authorList>
            <consortium name="The Broad Institute Genome Sequencing Platform"/>
            <person name="Girard L."/>
            <person name="Lood C."/>
            <person name="Rokni-Zadeh H."/>
            <person name="van Noort V."/>
            <person name="Lavigne R."/>
            <person name="De Mot R."/>
        </authorList>
    </citation>
    <scope>NUCLEOTIDE SEQUENCE</scope>
    <source>
        <strain evidence="2 4">SWRI102</strain>
    </source>
</reference>
<dbReference type="EMBL" id="JABWQX010000017">
    <property type="protein sequence ID" value="MBC3398514.1"/>
    <property type="molecule type" value="Genomic_DNA"/>
</dbReference>
<protein>
    <submittedName>
        <fullName evidence="2">Uncharacterized protein</fullName>
    </submittedName>
</protein>
<feature type="compositionally biased region" description="Polar residues" evidence="1">
    <location>
        <begin position="28"/>
        <end position="39"/>
    </location>
</feature>
<reference evidence="2" key="2">
    <citation type="submission" date="2020-07" db="EMBL/GenBank/DDBJ databases">
        <authorList>
            <person name="Lood C."/>
            <person name="Girard L."/>
        </authorList>
    </citation>
    <scope>NUCLEOTIDE SEQUENCE</scope>
    <source>
        <strain evidence="2">SWRI102</strain>
    </source>
</reference>
<dbReference type="AlphaFoldDB" id="A0A923FUV6"/>
<evidence type="ECO:0000313" key="2">
    <source>
        <dbReference type="EMBL" id="MBC3398514.1"/>
    </source>
</evidence>
<reference evidence="3" key="3">
    <citation type="submission" date="2021-06" db="EMBL/GenBank/DDBJ databases">
        <title>Updating the genus Pseudomonas: Description of 43 new species and partition of the Pseudomonas putida group.</title>
        <authorList>
            <person name="Girard L."/>
            <person name="Lood C."/>
            <person name="Vandamme P."/>
            <person name="Rokni-Zadeh H."/>
            <person name="Van Noort V."/>
            <person name="Hofte M."/>
            <person name="Lavigne R."/>
            <person name="De Mot R."/>
        </authorList>
    </citation>
    <scope>NUCLEOTIDE SEQUENCE</scope>
    <source>
        <strain evidence="3">SWRI102</strain>
    </source>
</reference>
<accession>A0A923FUV6</accession>
<name>A0A923FUV6_9PSED</name>
<feature type="region of interest" description="Disordered" evidence="1">
    <location>
        <begin position="1"/>
        <end position="56"/>
    </location>
</feature>
<dbReference type="Proteomes" id="UP000659438">
    <property type="component" value="Unassembled WGS sequence"/>
</dbReference>
<dbReference type="RefSeq" id="WP_186645113.1">
    <property type="nucleotide sequence ID" value="NZ_JABWQX020000001.1"/>
</dbReference>
<dbReference type="EMBL" id="JABWQX020000001">
    <property type="protein sequence ID" value="MBV4550102.1"/>
    <property type="molecule type" value="Genomic_DNA"/>
</dbReference>
<keyword evidence="4" id="KW-1185">Reference proteome</keyword>
<proteinExistence type="predicted"/>